<keyword evidence="7 15" id="KW-0999">Mitochondrion inner membrane</keyword>
<evidence type="ECO:0000256" key="10">
    <source>
        <dbReference type="ARBA" id="ARBA00023065"/>
    </source>
</evidence>
<keyword evidence="10 15" id="KW-0406">Ion transport</keyword>
<evidence type="ECO:0000256" key="11">
    <source>
        <dbReference type="ARBA" id="ARBA00023128"/>
    </source>
</evidence>
<sequence length="434" mass="50482">MATVSCRALCVVKWYEVSRVLSVSSTLVTTKSYRNETWCKRWWHSTQRNLSSTKSNFSPRLSPSLMKRIEDTSMPSEWSPTNATKNDTANKSLMITENKESALAGVTVTYIRGLPKITVPLPSRKEQCVFTLKPITHTVGNFLRMLKKEDRGIDRAIVTTIDGIRISSNNTIETLMENDFRLIINDSEYLVKPPLYHKHTMENMEKLADVQTLIGQLYESFYVREHYANMEKQVLIELEAVKLELEPLELKLQELDTTAAKRTNIFIWVCLVLMSIQFSGLARLTWWEYSWDIMEPVTYFVNYGTTMVLFIYFVVTRQEYILPDVMNRRQLITLHKEAKKLGFDLNQYNALKDRAYELETILKIIRGPLYEHKNRLERQIRERSSSSSSRSPSSSPSRSPSPSPERSFLNRGIFLRKDTSKESIPWTDKKTRDD</sequence>
<dbReference type="GO" id="GO:1990246">
    <property type="term" value="C:uniplex complex"/>
    <property type="evidence" value="ECO:0007669"/>
    <property type="project" value="TreeGrafter"/>
</dbReference>
<evidence type="ECO:0000313" key="19">
    <source>
        <dbReference type="RefSeq" id="XP_033347173.1"/>
    </source>
</evidence>
<organism evidence="18 19">
    <name type="scientific">Bombus vosnesenskii</name>
    <dbReference type="NCBI Taxonomy" id="207650"/>
    <lineage>
        <taxon>Eukaryota</taxon>
        <taxon>Metazoa</taxon>
        <taxon>Ecdysozoa</taxon>
        <taxon>Arthropoda</taxon>
        <taxon>Hexapoda</taxon>
        <taxon>Insecta</taxon>
        <taxon>Pterygota</taxon>
        <taxon>Neoptera</taxon>
        <taxon>Endopterygota</taxon>
        <taxon>Hymenoptera</taxon>
        <taxon>Apocrita</taxon>
        <taxon>Aculeata</taxon>
        <taxon>Apoidea</taxon>
        <taxon>Anthophila</taxon>
        <taxon>Apidae</taxon>
        <taxon>Bombus</taxon>
        <taxon>Pyrobombus</taxon>
    </lineage>
</organism>
<dbReference type="AlphaFoldDB" id="A0A6J3K255"/>
<keyword evidence="13 15" id="KW-0407">Ion channel</keyword>
<dbReference type="RefSeq" id="XP_033347173.1">
    <property type="nucleotide sequence ID" value="XM_033491282.1"/>
</dbReference>
<dbReference type="PANTHER" id="PTHR13462">
    <property type="entry name" value="CALCIUM UNIPORTER PROTEIN, MITOCHONDRIAL"/>
    <property type="match status" value="1"/>
</dbReference>
<evidence type="ECO:0000256" key="2">
    <source>
        <dbReference type="ARBA" id="ARBA00005653"/>
    </source>
</evidence>
<dbReference type="GO" id="GO:0005262">
    <property type="term" value="F:calcium channel activity"/>
    <property type="evidence" value="ECO:0007669"/>
    <property type="project" value="UniProtKB-UniRule"/>
</dbReference>
<comment type="function">
    <text evidence="15">Mitochondrial inner membrane calcium uniporter that mediates calcium uptake into mitochondria. Mitochondrial calcium homeostasis plays key roles in cellular physiology and regulates cell bioenergetics, cytoplasmic calcium signals and activation of cell death pathways.</text>
</comment>
<evidence type="ECO:0000259" key="17">
    <source>
        <dbReference type="Pfam" id="PF04678"/>
    </source>
</evidence>
<dbReference type="GO" id="GO:0051560">
    <property type="term" value="P:mitochondrial calcium ion homeostasis"/>
    <property type="evidence" value="ECO:0007669"/>
    <property type="project" value="UniProtKB-UniRule"/>
</dbReference>
<evidence type="ECO:0000256" key="15">
    <source>
        <dbReference type="RuleBase" id="RU367035"/>
    </source>
</evidence>
<keyword evidence="12 15" id="KW-0472">Membrane</keyword>
<evidence type="ECO:0000256" key="9">
    <source>
        <dbReference type="ARBA" id="ARBA00022989"/>
    </source>
</evidence>
<evidence type="ECO:0000256" key="8">
    <source>
        <dbReference type="ARBA" id="ARBA00022837"/>
    </source>
</evidence>
<feature type="region of interest" description="Disordered" evidence="16">
    <location>
        <begin position="376"/>
        <end position="434"/>
    </location>
</feature>
<feature type="compositionally biased region" description="Basic and acidic residues" evidence="16">
    <location>
        <begin position="415"/>
        <end position="434"/>
    </location>
</feature>
<evidence type="ECO:0000256" key="1">
    <source>
        <dbReference type="ARBA" id="ARBA00004448"/>
    </source>
</evidence>
<dbReference type="GeneID" id="117232118"/>
<evidence type="ECO:0000256" key="5">
    <source>
        <dbReference type="ARBA" id="ARBA00022673"/>
    </source>
</evidence>
<evidence type="ECO:0000256" key="16">
    <source>
        <dbReference type="SAM" id="MobiDB-lite"/>
    </source>
</evidence>
<feature type="domain" description="Calcium uniporter protein C-terminal" evidence="17">
    <location>
        <begin position="149"/>
        <end position="351"/>
    </location>
</feature>
<feature type="transmembrane region" description="Helical" evidence="15">
    <location>
        <begin position="297"/>
        <end position="315"/>
    </location>
</feature>
<evidence type="ECO:0000256" key="4">
    <source>
        <dbReference type="ARBA" id="ARBA00022568"/>
    </source>
</evidence>
<evidence type="ECO:0000256" key="12">
    <source>
        <dbReference type="ARBA" id="ARBA00023136"/>
    </source>
</evidence>
<feature type="compositionally biased region" description="Low complexity" evidence="16">
    <location>
        <begin position="385"/>
        <end position="407"/>
    </location>
</feature>
<dbReference type="InterPro" id="IPR039055">
    <property type="entry name" value="MCU_fam"/>
</dbReference>
<reference evidence="19" key="1">
    <citation type="submission" date="2025-08" db="UniProtKB">
        <authorList>
            <consortium name="RefSeq"/>
        </authorList>
    </citation>
    <scope>IDENTIFICATION</scope>
    <source>
        <tissue evidence="19">Muscle</tissue>
    </source>
</reference>
<keyword evidence="4 15" id="KW-0109">Calcium transport</keyword>
<dbReference type="KEGG" id="bvk:117232118"/>
<comment type="similarity">
    <text evidence="2 15">Belongs to the MCU (TC 1.A.77) family.</text>
</comment>
<gene>
    <name evidence="19" type="primary">LOC117232118</name>
</gene>
<dbReference type="PANTHER" id="PTHR13462:SF10">
    <property type="entry name" value="CALCIUM UNIPORTER PROTEIN, MITOCHONDRIAL"/>
    <property type="match status" value="1"/>
</dbReference>
<comment type="subcellular location">
    <subcellularLocation>
        <location evidence="1 15">Mitochondrion inner membrane</location>
        <topology evidence="1 15">Multi-pass membrane protein</topology>
    </subcellularLocation>
</comment>
<dbReference type="GO" id="GO:0015292">
    <property type="term" value="F:uniporter activity"/>
    <property type="evidence" value="ECO:0007669"/>
    <property type="project" value="UniProtKB-UniRule"/>
</dbReference>
<evidence type="ECO:0000256" key="13">
    <source>
        <dbReference type="ARBA" id="ARBA00023303"/>
    </source>
</evidence>
<comment type="domain">
    <text evidence="15">The selectivity filter, in which calcium ions are arranged in single file, is composed of two acidic rings separated by one helical turn along the central axis of the channel pore.</text>
</comment>
<keyword evidence="18" id="KW-1185">Reference proteome</keyword>
<keyword evidence="8 15" id="KW-0106">Calcium</keyword>
<comment type="catalytic activity">
    <reaction evidence="14">
        <text>Ca(2+)(in) = Ca(2+)(out)</text>
        <dbReference type="Rhea" id="RHEA:29671"/>
        <dbReference type="ChEBI" id="CHEBI:29108"/>
    </reaction>
</comment>
<evidence type="ECO:0000256" key="6">
    <source>
        <dbReference type="ARBA" id="ARBA00022692"/>
    </source>
</evidence>
<keyword evidence="5 15" id="KW-0107">Calcium channel</keyword>
<protein>
    <recommendedName>
        <fullName evidence="15">Calcium uniporter protein</fullName>
    </recommendedName>
</protein>
<evidence type="ECO:0000256" key="14">
    <source>
        <dbReference type="ARBA" id="ARBA00036634"/>
    </source>
</evidence>
<dbReference type="GO" id="GO:0036444">
    <property type="term" value="P:calcium import into the mitochondrion"/>
    <property type="evidence" value="ECO:0007669"/>
    <property type="project" value="TreeGrafter"/>
</dbReference>
<feature type="transmembrane region" description="Helical" evidence="15">
    <location>
        <begin position="265"/>
        <end position="285"/>
    </location>
</feature>
<dbReference type="CTD" id="90550"/>
<evidence type="ECO:0000256" key="3">
    <source>
        <dbReference type="ARBA" id="ARBA00022448"/>
    </source>
</evidence>
<dbReference type="InterPro" id="IPR006769">
    <property type="entry name" value="MCU_C"/>
</dbReference>
<evidence type="ECO:0000256" key="7">
    <source>
        <dbReference type="ARBA" id="ARBA00022792"/>
    </source>
</evidence>
<proteinExistence type="inferred from homology"/>
<keyword evidence="3 15" id="KW-0813">Transport</keyword>
<dbReference type="Proteomes" id="UP000504631">
    <property type="component" value="Unplaced"/>
</dbReference>
<keyword evidence="6 15" id="KW-0812">Transmembrane</keyword>
<keyword evidence="9 15" id="KW-1133">Transmembrane helix</keyword>
<evidence type="ECO:0000313" key="18">
    <source>
        <dbReference type="Proteomes" id="UP000504631"/>
    </source>
</evidence>
<keyword evidence="11 15" id="KW-0496">Mitochondrion</keyword>
<name>A0A6J3K255_9HYME</name>
<accession>A0A6J3K255</accession>
<dbReference type="Pfam" id="PF04678">
    <property type="entry name" value="MCU"/>
    <property type="match status" value="1"/>
</dbReference>